<dbReference type="Pfam" id="PF13561">
    <property type="entry name" value="adh_short_C2"/>
    <property type="match status" value="1"/>
</dbReference>
<dbReference type="EMBL" id="CAADFO010000001">
    <property type="protein sequence ID" value="VFK21999.1"/>
    <property type="molecule type" value="Genomic_DNA"/>
</dbReference>
<dbReference type="InterPro" id="IPR020904">
    <property type="entry name" value="Sc_DH/Rdtase_CS"/>
</dbReference>
<dbReference type="PRINTS" id="PR00080">
    <property type="entry name" value="SDRFAMILY"/>
</dbReference>
<dbReference type="Gene3D" id="3.40.50.720">
    <property type="entry name" value="NAD(P)-binding Rossmann-like Domain"/>
    <property type="match status" value="1"/>
</dbReference>
<protein>
    <submittedName>
        <fullName evidence="2">Glucose 1-dehydrogenase</fullName>
    </submittedName>
</protein>
<dbReference type="PRINTS" id="PR00081">
    <property type="entry name" value="GDHRDH"/>
</dbReference>
<name>A0A450WYA4_9GAMM</name>
<evidence type="ECO:0000313" key="2">
    <source>
        <dbReference type="EMBL" id="VFK21999.1"/>
    </source>
</evidence>
<reference evidence="2" key="1">
    <citation type="submission" date="2019-02" db="EMBL/GenBank/DDBJ databases">
        <authorList>
            <person name="Gruber-Vodicka R. H."/>
            <person name="Seah K. B. B."/>
        </authorList>
    </citation>
    <scope>NUCLEOTIDE SEQUENCE</scope>
    <source>
        <strain evidence="2">BECK_BZ197</strain>
    </source>
</reference>
<sequence>MLLQGKVALITGGNSGIGKAIAYEFADGGAQVAINYIENQEKARSITDHIRNLRYSGQEAECFHANISRKDDLESMIEAIKEIFGKIDILVNNAGIQTEKPFIDLTEPEIDAVFSVNMKGTFLCSQLVAKDMIQNGGGKIINISSIHQDRPRPCIAHYAMSKGGVNMLTKVMALELAQYNINVNAIAPGAIETPMNDNALSHPEIKDKIIEKIPLGKFGKASEVAKLALFLASQNANYMTGSTYYIDGGLSL</sequence>
<dbReference type="PANTHER" id="PTHR42879:SF2">
    <property type="entry name" value="3-OXOACYL-[ACYL-CARRIER-PROTEIN] REDUCTASE FABG"/>
    <property type="match status" value="1"/>
</dbReference>
<dbReference type="FunFam" id="3.40.50.720:FF:000084">
    <property type="entry name" value="Short-chain dehydrogenase reductase"/>
    <property type="match status" value="1"/>
</dbReference>
<dbReference type="PROSITE" id="PS00061">
    <property type="entry name" value="ADH_SHORT"/>
    <property type="match status" value="1"/>
</dbReference>
<comment type="similarity">
    <text evidence="1">Belongs to the short-chain dehydrogenases/reductases (SDR) family.</text>
</comment>
<dbReference type="NCBIfam" id="NF005559">
    <property type="entry name" value="PRK07231.1"/>
    <property type="match status" value="1"/>
</dbReference>
<dbReference type="InterPro" id="IPR002347">
    <property type="entry name" value="SDR_fam"/>
</dbReference>
<accession>A0A450WYA4</accession>
<dbReference type="InterPro" id="IPR036291">
    <property type="entry name" value="NAD(P)-bd_dom_sf"/>
</dbReference>
<dbReference type="SUPFAM" id="SSF51735">
    <property type="entry name" value="NAD(P)-binding Rossmann-fold domains"/>
    <property type="match status" value="1"/>
</dbReference>
<dbReference type="InterPro" id="IPR050259">
    <property type="entry name" value="SDR"/>
</dbReference>
<gene>
    <name evidence="2" type="ORF">BECKMB1821G_GA0114241_10016</name>
</gene>
<organism evidence="2">
    <name type="scientific">Candidatus Kentrum sp. MB</name>
    <dbReference type="NCBI Taxonomy" id="2138164"/>
    <lineage>
        <taxon>Bacteria</taxon>
        <taxon>Pseudomonadati</taxon>
        <taxon>Pseudomonadota</taxon>
        <taxon>Gammaproteobacteria</taxon>
        <taxon>Candidatus Kentrum</taxon>
    </lineage>
</organism>
<dbReference type="PANTHER" id="PTHR42879">
    <property type="entry name" value="3-OXOACYL-(ACYL-CARRIER-PROTEIN) REDUCTASE"/>
    <property type="match status" value="1"/>
</dbReference>
<proteinExistence type="inferred from homology"/>
<dbReference type="GO" id="GO:0032787">
    <property type="term" value="P:monocarboxylic acid metabolic process"/>
    <property type="evidence" value="ECO:0007669"/>
    <property type="project" value="UniProtKB-ARBA"/>
</dbReference>
<evidence type="ECO:0000256" key="1">
    <source>
        <dbReference type="ARBA" id="ARBA00006484"/>
    </source>
</evidence>
<dbReference type="AlphaFoldDB" id="A0A450WYA4"/>